<evidence type="ECO:0000313" key="3">
    <source>
        <dbReference type="EMBL" id="QKJ31653.1"/>
    </source>
</evidence>
<keyword evidence="4" id="KW-1185">Reference proteome</keyword>
<dbReference type="KEGG" id="mmab:HQ865_18405"/>
<gene>
    <name evidence="3" type="ORF">HQ865_18405</name>
</gene>
<dbReference type="Proteomes" id="UP000505355">
    <property type="component" value="Chromosome"/>
</dbReference>
<name>A0A7D4TPB3_9SPHI</name>
<keyword evidence="1" id="KW-0812">Transmembrane</keyword>
<dbReference type="InterPro" id="IPR053150">
    <property type="entry name" value="Teicoplanin_resist-assoc"/>
</dbReference>
<organism evidence="3 4">
    <name type="scientific">Mucilaginibacter mali</name>
    <dbReference type="NCBI Taxonomy" id="2740462"/>
    <lineage>
        <taxon>Bacteria</taxon>
        <taxon>Pseudomonadati</taxon>
        <taxon>Bacteroidota</taxon>
        <taxon>Sphingobacteriia</taxon>
        <taxon>Sphingobacteriales</taxon>
        <taxon>Sphingobacteriaceae</taxon>
        <taxon>Mucilaginibacter</taxon>
    </lineage>
</organism>
<feature type="transmembrane region" description="Helical" evidence="1">
    <location>
        <begin position="47"/>
        <end position="66"/>
    </location>
</feature>
<dbReference type="PANTHER" id="PTHR36834">
    <property type="entry name" value="MEMBRANE PROTEIN-RELATED"/>
    <property type="match status" value="1"/>
</dbReference>
<sequence length="194" mass="22149">MLHQILKQALFISGITLPLWLVFRIVVNSYKKRQGTGLLWGQELKQFVLYVYIICVLMITVMPLPMTRHHGPKRGHINILPIANTAKQFNAVLARGTHGMMVHALENIVGNVILFLPLGICLPMLWPQYFNFKRVLLTAFLFSLTIELTQLFSRQFGIYRSVDVDDVILNTCGAILGFATIGRLFRQKRVLNQV</sequence>
<dbReference type="AlphaFoldDB" id="A0A7D4TPB3"/>
<keyword evidence="1" id="KW-1133">Transmembrane helix</keyword>
<evidence type="ECO:0000313" key="4">
    <source>
        <dbReference type="Proteomes" id="UP000505355"/>
    </source>
</evidence>
<keyword evidence="1" id="KW-0472">Membrane</keyword>
<dbReference type="InterPro" id="IPR006976">
    <property type="entry name" value="VanZ-like"/>
</dbReference>
<feature type="transmembrane region" description="Helical" evidence="1">
    <location>
        <begin position="108"/>
        <end position="126"/>
    </location>
</feature>
<feature type="transmembrane region" description="Helical" evidence="1">
    <location>
        <begin position="167"/>
        <end position="185"/>
    </location>
</feature>
<dbReference type="PANTHER" id="PTHR36834:SF1">
    <property type="entry name" value="INTEGRAL MEMBRANE PROTEIN"/>
    <property type="match status" value="1"/>
</dbReference>
<feature type="domain" description="VanZ-like" evidence="2">
    <location>
        <begin position="50"/>
        <end position="181"/>
    </location>
</feature>
<evidence type="ECO:0000259" key="2">
    <source>
        <dbReference type="Pfam" id="PF04892"/>
    </source>
</evidence>
<dbReference type="Pfam" id="PF04892">
    <property type="entry name" value="VanZ"/>
    <property type="match status" value="1"/>
</dbReference>
<feature type="transmembrane region" description="Helical" evidence="1">
    <location>
        <begin position="6"/>
        <end position="27"/>
    </location>
</feature>
<evidence type="ECO:0000256" key="1">
    <source>
        <dbReference type="SAM" id="Phobius"/>
    </source>
</evidence>
<dbReference type="RefSeq" id="WP_173416312.1">
    <property type="nucleotide sequence ID" value="NZ_CP054139.1"/>
</dbReference>
<reference evidence="3 4" key="1">
    <citation type="submission" date="2020-05" db="EMBL/GenBank/DDBJ databases">
        <title>Mucilaginibacter mali sp. nov.</title>
        <authorList>
            <person name="Kim H.S."/>
            <person name="Lee K.C."/>
            <person name="Suh M.K."/>
            <person name="Kim J.-S."/>
            <person name="Han K.-I."/>
            <person name="Eom M.K."/>
            <person name="Shin Y.K."/>
            <person name="Lee J.-S."/>
        </authorList>
    </citation>
    <scope>NUCLEOTIDE SEQUENCE [LARGE SCALE GENOMIC DNA]</scope>
    <source>
        <strain evidence="3 4">G2-14</strain>
    </source>
</reference>
<proteinExistence type="predicted"/>
<feature type="transmembrane region" description="Helical" evidence="1">
    <location>
        <begin position="135"/>
        <end position="152"/>
    </location>
</feature>
<protein>
    <submittedName>
        <fullName evidence="3">VanZ family protein</fullName>
    </submittedName>
</protein>
<dbReference type="EMBL" id="CP054139">
    <property type="protein sequence ID" value="QKJ31653.1"/>
    <property type="molecule type" value="Genomic_DNA"/>
</dbReference>
<accession>A0A7D4TPB3</accession>